<accession>A0A6A4T632</accession>
<reference evidence="1 2" key="1">
    <citation type="submission" date="2019-06" db="EMBL/GenBank/DDBJ databases">
        <title>Draft genomes of female and male turbot (Scophthalmus maximus).</title>
        <authorList>
            <person name="Xu H."/>
            <person name="Xu X.-W."/>
            <person name="Shao C."/>
            <person name="Chen S."/>
        </authorList>
    </citation>
    <scope>NUCLEOTIDE SEQUENCE [LARGE SCALE GENOMIC DNA]</scope>
    <source>
        <strain evidence="1">Ysfricsl-2016a</strain>
        <tissue evidence="1">Blood</tissue>
    </source>
</reference>
<sequence length="82" mass="9692">MVDLFVDRALVKNNKDRDELDTEREIAMSLQNRILMLFFASAARDSLDESEEQQESFLKELPKKCLFLAYEDPYRRCVRLAC</sequence>
<organism evidence="1 2">
    <name type="scientific">Scophthalmus maximus</name>
    <name type="common">Turbot</name>
    <name type="synonym">Psetta maxima</name>
    <dbReference type="NCBI Taxonomy" id="52904"/>
    <lineage>
        <taxon>Eukaryota</taxon>
        <taxon>Metazoa</taxon>
        <taxon>Chordata</taxon>
        <taxon>Craniata</taxon>
        <taxon>Vertebrata</taxon>
        <taxon>Euteleostomi</taxon>
        <taxon>Actinopterygii</taxon>
        <taxon>Neopterygii</taxon>
        <taxon>Teleostei</taxon>
        <taxon>Neoteleostei</taxon>
        <taxon>Acanthomorphata</taxon>
        <taxon>Carangaria</taxon>
        <taxon>Pleuronectiformes</taxon>
        <taxon>Pleuronectoidei</taxon>
        <taxon>Scophthalmidae</taxon>
        <taxon>Scophthalmus</taxon>
    </lineage>
</organism>
<protein>
    <submittedName>
        <fullName evidence="1">Uncharacterized protein</fullName>
    </submittedName>
</protein>
<comment type="caution">
    <text evidence="1">The sequence shown here is derived from an EMBL/GenBank/DDBJ whole genome shotgun (WGS) entry which is preliminary data.</text>
</comment>
<dbReference type="GO" id="GO:0005739">
    <property type="term" value="C:mitochondrion"/>
    <property type="evidence" value="ECO:0007669"/>
    <property type="project" value="TreeGrafter"/>
</dbReference>
<dbReference type="PANTHER" id="PTHR47109:SF1">
    <property type="entry name" value="NUCLEOREDOXIN-LIKE PROTEIN 1"/>
    <property type="match status" value="1"/>
</dbReference>
<dbReference type="InterPro" id="IPR029520">
    <property type="entry name" value="RdCVF"/>
</dbReference>
<dbReference type="AlphaFoldDB" id="A0A6A4T632"/>
<evidence type="ECO:0000313" key="1">
    <source>
        <dbReference type="EMBL" id="KAF0037662.1"/>
    </source>
</evidence>
<proteinExistence type="predicted"/>
<dbReference type="EMBL" id="VEVO01000009">
    <property type="protein sequence ID" value="KAF0037662.1"/>
    <property type="molecule type" value="Genomic_DNA"/>
</dbReference>
<dbReference type="PANTHER" id="PTHR47109">
    <property type="entry name" value="NUCLEOREDOXIN-LIKE PROTEIN 1"/>
    <property type="match status" value="1"/>
</dbReference>
<dbReference type="GO" id="GO:0045494">
    <property type="term" value="P:photoreceptor cell maintenance"/>
    <property type="evidence" value="ECO:0007669"/>
    <property type="project" value="InterPro"/>
</dbReference>
<gene>
    <name evidence="1" type="ORF">F2P81_010536</name>
</gene>
<dbReference type="Proteomes" id="UP000438429">
    <property type="component" value="Unassembled WGS sequence"/>
</dbReference>
<evidence type="ECO:0000313" key="2">
    <source>
        <dbReference type="Proteomes" id="UP000438429"/>
    </source>
</evidence>
<name>A0A6A4T632_SCOMX</name>